<reference evidence="3" key="2">
    <citation type="submission" date="2025-05" db="UniProtKB">
        <authorList>
            <consortium name="EnsemblMetazoa"/>
        </authorList>
    </citation>
    <scope>IDENTIFICATION</scope>
</reference>
<dbReference type="EnsemblMetazoa" id="XM_050646156.1">
    <property type="protein sequence ID" value="XP_050502113.1"/>
    <property type="gene ID" value="LOC126881721"/>
</dbReference>
<dbReference type="AlphaFoldDB" id="A0A6P7FY77"/>
<evidence type="ECO:0000256" key="1">
    <source>
        <dbReference type="SAM" id="MobiDB-lite"/>
    </source>
</evidence>
<protein>
    <submittedName>
        <fullName evidence="5">Uncharacterized protein LOC114335493</fullName>
    </submittedName>
</protein>
<feature type="compositionally biased region" description="Basic and acidic residues" evidence="1">
    <location>
        <begin position="449"/>
        <end position="460"/>
    </location>
</feature>
<evidence type="ECO:0000256" key="2">
    <source>
        <dbReference type="SAM" id="SignalP"/>
    </source>
</evidence>
<keyword evidence="4" id="KW-1185">Reference proteome</keyword>
<name>A0A6P7FY77_DIAVI</name>
<keyword evidence="2" id="KW-0732">Signal</keyword>
<proteinExistence type="predicted"/>
<reference evidence="5" key="1">
    <citation type="submission" date="2025-04" db="UniProtKB">
        <authorList>
            <consortium name="RefSeq"/>
        </authorList>
    </citation>
    <scope>IDENTIFICATION</scope>
    <source>
        <tissue evidence="5">Whole insect</tissue>
    </source>
</reference>
<dbReference type="PROSITE" id="PS51257">
    <property type="entry name" value="PROKAR_LIPOPROTEIN"/>
    <property type="match status" value="1"/>
</dbReference>
<dbReference type="OrthoDB" id="7694007at2759"/>
<feature type="signal peptide" evidence="2">
    <location>
        <begin position="1"/>
        <end position="18"/>
    </location>
</feature>
<evidence type="ECO:0000313" key="5">
    <source>
        <dbReference type="RefSeq" id="XP_028141534.1"/>
    </source>
</evidence>
<sequence>MRVLVLILCVAFLHLVAGACYDSKEECHSTNYETYVECVRRRQKRSTDCESRCDSGNCIDTCQECDCSSCSYNSCTSSCGSCCSSCCSNYVPCHTNHCCHKTCHAQCSTSSCRSNCRKNCFDIVKERSQTVVVEPGEETISKTNANINNVNKPNITTIIHLNNIINTTNLVDIPIILNNTNTQNITLFNEETGLSTTLQCCTVISPRECVSSPQPRCFHYRTKECGSFCTASIVHKEEQKLCSVNYPGAAPSCSKQIYYIPQPQPKCTYQSVWPYVSCGIQKKETCQGCYSHYVNGGTPNYLTCPPQCYDDGFGAVGPMYRQGPVYRPGYSHAPCYQCLGYPNPNEYSGYPVPYGGSQPYLGEYQQAPFSGYQQPYGGYPLPYGGYVAPPYFPVSTEVNGTIPIQVNENLMDEGRVPRELEIEVNYEQPSDAQAEVKIKEDDESNLVVEEEKKEIVEESS</sequence>
<organism evidence="5">
    <name type="scientific">Diabrotica virgifera virgifera</name>
    <name type="common">western corn rootworm</name>
    <dbReference type="NCBI Taxonomy" id="50390"/>
    <lineage>
        <taxon>Eukaryota</taxon>
        <taxon>Metazoa</taxon>
        <taxon>Ecdysozoa</taxon>
        <taxon>Arthropoda</taxon>
        <taxon>Hexapoda</taxon>
        <taxon>Insecta</taxon>
        <taxon>Pterygota</taxon>
        <taxon>Neoptera</taxon>
        <taxon>Endopterygota</taxon>
        <taxon>Coleoptera</taxon>
        <taxon>Polyphaga</taxon>
        <taxon>Cucujiformia</taxon>
        <taxon>Chrysomeloidea</taxon>
        <taxon>Chrysomelidae</taxon>
        <taxon>Galerucinae</taxon>
        <taxon>Diabroticina</taxon>
        <taxon>Diabroticites</taxon>
        <taxon>Diabrotica</taxon>
    </lineage>
</organism>
<feature type="region of interest" description="Disordered" evidence="1">
    <location>
        <begin position="433"/>
        <end position="460"/>
    </location>
</feature>
<accession>A0A6P7FY77</accession>
<evidence type="ECO:0000313" key="4">
    <source>
        <dbReference type="Proteomes" id="UP001652700"/>
    </source>
</evidence>
<dbReference type="InParanoid" id="A0A6P7FY77"/>
<gene>
    <name evidence="5" type="primary">LOC114335493</name>
</gene>
<evidence type="ECO:0000313" key="3">
    <source>
        <dbReference type="EnsemblMetazoa" id="XP_050502113.1"/>
    </source>
</evidence>
<dbReference type="RefSeq" id="XP_028141534.1">
    <property type="nucleotide sequence ID" value="XM_028285733.1"/>
</dbReference>
<dbReference type="Proteomes" id="UP001652700">
    <property type="component" value="Unplaced"/>
</dbReference>
<feature type="chain" id="PRO_5028418524" evidence="2">
    <location>
        <begin position="19"/>
        <end position="460"/>
    </location>
</feature>